<comment type="caution">
    <text evidence="2">The sequence shown here is derived from an EMBL/GenBank/DDBJ whole genome shotgun (WGS) entry which is preliminary data.</text>
</comment>
<gene>
    <name evidence="2" type="ORF">E5355_13675</name>
</gene>
<dbReference type="RefSeq" id="WP_136010802.1">
    <property type="nucleotide sequence ID" value="NZ_SRYZ01000035.1"/>
</dbReference>
<dbReference type="AlphaFoldDB" id="A0A4S2AN87"/>
<keyword evidence="3" id="KW-1185">Reference proteome</keyword>
<dbReference type="Proteomes" id="UP000310532">
    <property type="component" value="Unassembled WGS sequence"/>
</dbReference>
<protein>
    <submittedName>
        <fullName evidence="2">Uncharacterized protein</fullName>
    </submittedName>
</protein>
<keyword evidence="1" id="KW-0812">Transmembrane</keyword>
<sequence>MKNRIKIIPKSGVAIICSLCLIGFCLPFVDMYNGTESTMYSNITEAKEYEIDYECMKYLDKYPRGQYYQEVSNILLSKMEKYGDVARTYKLGLRYSSLKVGKELKELAYKIAETKNDYYSWNQYVEVCDSVDIRDACERLKIFTH</sequence>
<dbReference type="EMBL" id="SRYZ01000035">
    <property type="protein sequence ID" value="TGY02242.1"/>
    <property type="molecule type" value="Genomic_DNA"/>
</dbReference>
<evidence type="ECO:0000313" key="3">
    <source>
        <dbReference type="Proteomes" id="UP000310532"/>
    </source>
</evidence>
<reference evidence="2 3" key="1">
    <citation type="submission" date="2019-04" db="EMBL/GenBank/DDBJ databases">
        <title>Microbes associate with the intestines of laboratory mice.</title>
        <authorList>
            <person name="Navarre W."/>
            <person name="Wong E."/>
            <person name="Huang K."/>
            <person name="Tropini C."/>
            <person name="Ng K."/>
            <person name="Yu B."/>
        </authorList>
    </citation>
    <scope>NUCLEOTIDE SEQUENCE [LARGE SCALE GENOMIC DNA]</scope>
    <source>
        <strain evidence="2 3">NM69_E16B</strain>
    </source>
</reference>
<evidence type="ECO:0000256" key="1">
    <source>
        <dbReference type="SAM" id="Phobius"/>
    </source>
</evidence>
<proteinExistence type="predicted"/>
<accession>A0A4S2AN87</accession>
<keyword evidence="1" id="KW-1133">Transmembrane helix</keyword>
<evidence type="ECO:0000313" key="2">
    <source>
        <dbReference type="EMBL" id="TGY02242.1"/>
    </source>
</evidence>
<organism evidence="2 3">
    <name type="scientific">Bacteroides muris</name>
    <name type="common">ex Afrizal et al. 2022</name>
    <dbReference type="NCBI Taxonomy" id="2516960"/>
    <lineage>
        <taxon>Bacteria</taxon>
        <taxon>Pseudomonadati</taxon>
        <taxon>Bacteroidota</taxon>
        <taxon>Bacteroidia</taxon>
        <taxon>Bacteroidales</taxon>
        <taxon>Bacteroidaceae</taxon>
        <taxon>Bacteroides</taxon>
    </lineage>
</organism>
<name>A0A4S2AN87_9BACE</name>
<feature type="transmembrane region" description="Helical" evidence="1">
    <location>
        <begin position="12"/>
        <end position="29"/>
    </location>
</feature>
<keyword evidence="1" id="KW-0472">Membrane</keyword>